<reference evidence="4" key="2">
    <citation type="submission" date="2025-08" db="UniProtKB">
        <authorList>
            <consortium name="RefSeq"/>
        </authorList>
    </citation>
    <scope>IDENTIFICATION</scope>
    <source>
        <tissue evidence="4">Seedling</tissue>
    </source>
</reference>
<dbReference type="Proteomes" id="UP001652623">
    <property type="component" value="Chromosome 1"/>
</dbReference>
<reference evidence="3" key="1">
    <citation type="submission" date="2025-05" db="UniProtKB">
        <authorList>
            <consortium name="RefSeq"/>
        </authorList>
    </citation>
    <scope>NUCLEOTIDE SEQUENCE [LARGE SCALE GENOMIC DNA]</scope>
</reference>
<evidence type="ECO:0000313" key="3">
    <source>
        <dbReference type="Proteomes" id="UP001652623"/>
    </source>
</evidence>
<dbReference type="Pfam" id="PF00657">
    <property type="entry name" value="Lipase_GDSL"/>
    <property type="match status" value="1"/>
</dbReference>
<accession>A0ABM4A0V2</accession>
<evidence type="ECO:0000256" key="2">
    <source>
        <dbReference type="ARBA" id="ARBA00022729"/>
    </source>
</evidence>
<dbReference type="PANTHER" id="PTHR45966">
    <property type="entry name" value="GDSL-LIKE LIPASE/ACYLHYDROLASE"/>
    <property type="match status" value="1"/>
</dbReference>
<evidence type="ECO:0000256" key="1">
    <source>
        <dbReference type="ARBA" id="ARBA00008668"/>
    </source>
</evidence>
<dbReference type="InterPro" id="IPR036514">
    <property type="entry name" value="SGNH_hydro_sf"/>
</dbReference>
<name>A0ABM4A0V2_ZIZJJ</name>
<comment type="similarity">
    <text evidence="1">Belongs to the 'GDSL' lipolytic enzyme family.</text>
</comment>
<dbReference type="PANTHER" id="PTHR45966:SF34">
    <property type="entry name" value="GDSL-LIKE LIPASE_ACYLHYDROLASE"/>
    <property type="match status" value="1"/>
</dbReference>
<dbReference type="GeneID" id="132800507"/>
<sequence>MPTSLYSQYSDQNSFETKRAKLPLIPPYLQPGIDHQLTYGVNFASAGAGALLETRQGLVIDLQTQLGYFKNVSRQLRKQLGDAGAESLLSRAIYLFSVGDNDYTLPFEINSTVPHSYSPKQFVGLVIGNITTVVKEIYKTGGRKFGFLNMLPLSCTPYAKALLGGGQCFEQITPYVKLHNQELPKRLQKLESELKGFKYSLLPFYSFLEQRINHPSKYGFKEAKAACCGSGLFRGIFSCGVKRGVEEYYLCQNASEYVFFDSLHITERAYQQFAKPSWNGKPALSGSHSLKALFESN</sequence>
<keyword evidence="2" id="KW-0732">Signal</keyword>
<dbReference type="RefSeq" id="XP_060670347.1">
    <property type="nucleotide sequence ID" value="XM_060814364.1"/>
</dbReference>
<dbReference type="InterPro" id="IPR044552">
    <property type="entry name" value="GLIP1-5/GLL25"/>
</dbReference>
<gene>
    <name evidence="4" type="primary">LOC132800507</name>
</gene>
<dbReference type="Gene3D" id="3.40.50.1110">
    <property type="entry name" value="SGNH hydrolase"/>
    <property type="match status" value="1"/>
</dbReference>
<keyword evidence="3" id="KW-1185">Reference proteome</keyword>
<proteinExistence type="inferred from homology"/>
<protein>
    <submittedName>
        <fullName evidence="4">GDSL esterase/lipase 4-like</fullName>
    </submittedName>
</protein>
<organism evidence="3 4">
    <name type="scientific">Ziziphus jujuba</name>
    <name type="common">Chinese jujube</name>
    <name type="synonym">Ziziphus sativa</name>
    <dbReference type="NCBI Taxonomy" id="326968"/>
    <lineage>
        <taxon>Eukaryota</taxon>
        <taxon>Viridiplantae</taxon>
        <taxon>Streptophyta</taxon>
        <taxon>Embryophyta</taxon>
        <taxon>Tracheophyta</taxon>
        <taxon>Spermatophyta</taxon>
        <taxon>Magnoliopsida</taxon>
        <taxon>eudicotyledons</taxon>
        <taxon>Gunneridae</taxon>
        <taxon>Pentapetalae</taxon>
        <taxon>rosids</taxon>
        <taxon>fabids</taxon>
        <taxon>Rosales</taxon>
        <taxon>Rhamnaceae</taxon>
        <taxon>Paliureae</taxon>
        <taxon>Ziziphus</taxon>
    </lineage>
</organism>
<evidence type="ECO:0000313" key="4">
    <source>
        <dbReference type="RefSeq" id="XP_060670347.1"/>
    </source>
</evidence>
<dbReference type="InterPro" id="IPR001087">
    <property type="entry name" value="GDSL"/>
</dbReference>